<keyword evidence="3" id="KW-1185">Reference proteome</keyword>
<protein>
    <submittedName>
        <fullName evidence="2">Uncharacterized protein</fullName>
    </submittedName>
</protein>
<organism evidence="2 3">
    <name type="scientific">Haloferula helveola</name>
    <dbReference type="NCBI Taxonomy" id="490095"/>
    <lineage>
        <taxon>Bacteria</taxon>
        <taxon>Pseudomonadati</taxon>
        <taxon>Verrucomicrobiota</taxon>
        <taxon>Verrucomicrobiia</taxon>
        <taxon>Verrucomicrobiales</taxon>
        <taxon>Verrucomicrobiaceae</taxon>
        <taxon>Haloferula</taxon>
    </lineage>
</organism>
<dbReference type="Proteomes" id="UP001374893">
    <property type="component" value="Chromosome"/>
</dbReference>
<evidence type="ECO:0000313" key="2">
    <source>
        <dbReference type="EMBL" id="BCX49799.1"/>
    </source>
</evidence>
<keyword evidence="1" id="KW-0732">Signal</keyword>
<dbReference type="EMBL" id="AP024702">
    <property type="protein sequence ID" value="BCX49799.1"/>
    <property type="molecule type" value="Genomic_DNA"/>
</dbReference>
<accession>A0ABM7RJ12</accession>
<sequence length="244" mass="26994">MKFPAILVPALIGSIVLHAAEVPKALSYLPANEFVKGATTVVVPPAELDKYVAMVEEAARKDPDWFEEHQKKAPPGVPLPFDPKLGLTKEQYDEYLELWGKREFKAVDAVILQLKEGSDKKWAITVVMPNSDGSSPISTLKYDPEADAFVSPNGTLKRLEDVNADKNSILGEWSGHEWKFEEETPLGKTKENFAIGKTGDGKFGLLVYRMQEVSSEGTRLFDKSLVIRFPLGEAGILKVPAPKR</sequence>
<reference evidence="2 3" key="1">
    <citation type="submission" date="2021-06" db="EMBL/GenBank/DDBJ databases">
        <title>Complete genome of Haloferula helveola possessing various polysaccharide degrading enzymes.</title>
        <authorList>
            <person name="Takami H."/>
            <person name="Huang C."/>
            <person name="Hamasaki K."/>
        </authorList>
    </citation>
    <scope>NUCLEOTIDE SEQUENCE [LARGE SCALE GENOMIC DNA]</scope>
    <source>
        <strain evidence="2 3">CN-1</strain>
    </source>
</reference>
<proteinExistence type="predicted"/>
<dbReference type="RefSeq" id="WP_338686565.1">
    <property type="nucleotide sequence ID" value="NZ_AP024702.1"/>
</dbReference>
<gene>
    <name evidence="2" type="ORF">HAHE_37070</name>
</gene>
<evidence type="ECO:0000313" key="3">
    <source>
        <dbReference type="Proteomes" id="UP001374893"/>
    </source>
</evidence>
<feature type="signal peptide" evidence="1">
    <location>
        <begin position="1"/>
        <end position="19"/>
    </location>
</feature>
<evidence type="ECO:0000256" key="1">
    <source>
        <dbReference type="SAM" id="SignalP"/>
    </source>
</evidence>
<feature type="chain" id="PRO_5045116003" evidence="1">
    <location>
        <begin position="20"/>
        <end position="244"/>
    </location>
</feature>
<name>A0ABM7RJ12_9BACT</name>